<organism evidence="1 2">
    <name type="scientific">Citrus sinensis</name>
    <name type="common">Sweet orange</name>
    <name type="synonym">Citrus aurantium var. sinensis</name>
    <dbReference type="NCBI Taxonomy" id="2711"/>
    <lineage>
        <taxon>Eukaryota</taxon>
        <taxon>Viridiplantae</taxon>
        <taxon>Streptophyta</taxon>
        <taxon>Embryophyta</taxon>
        <taxon>Tracheophyta</taxon>
        <taxon>Spermatophyta</taxon>
        <taxon>Magnoliopsida</taxon>
        <taxon>eudicotyledons</taxon>
        <taxon>Gunneridae</taxon>
        <taxon>Pentapetalae</taxon>
        <taxon>rosids</taxon>
        <taxon>malvids</taxon>
        <taxon>Sapindales</taxon>
        <taxon>Rutaceae</taxon>
        <taxon>Aurantioideae</taxon>
        <taxon>Citrus</taxon>
    </lineage>
</organism>
<sequence length="63" mass="7199">AFQNLEGSCVDMNMYPHGVLDYCNGLMSLHHMVGDNVYPTPTQNSCMEPQFQPHGHFQQLLFQ</sequence>
<proteinExistence type="predicted"/>
<dbReference type="EMBL" id="KK785158">
    <property type="protein sequence ID" value="KDO47929.1"/>
    <property type="molecule type" value="Genomic_DNA"/>
</dbReference>
<dbReference type="AlphaFoldDB" id="A0A067DY70"/>
<reference evidence="1 2" key="1">
    <citation type="submission" date="2014-04" db="EMBL/GenBank/DDBJ databases">
        <authorList>
            <consortium name="International Citrus Genome Consortium"/>
            <person name="Gmitter F."/>
            <person name="Chen C."/>
            <person name="Farmerie W."/>
            <person name="Harkins T."/>
            <person name="Desany B."/>
            <person name="Mohiuddin M."/>
            <person name="Kodira C."/>
            <person name="Borodovsky M."/>
            <person name="Lomsadze A."/>
            <person name="Burns P."/>
            <person name="Jenkins J."/>
            <person name="Prochnik S."/>
            <person name="Shu S."/>
            <person name="Chapman J."/>
            <person name="Pitluck S."/>
            <person name="Schmutz J."/>
            <person name="Rokhsar D."/>
        </authorList>
    </citation>
    <scope>NUCLEOTIDE SEQUENCE</scope>
</reference>
<evidence type="ECO:0000313" key="2">
    <source>
        <dbReference type="Proteomes" id="UP000027120"/>
    </source>
</evidence>
<keyword evidence="2" id="KW-1185">Reference proteome</keyword>
<dbReference type="Proteomes" id="UP000027120">
    <property type="component" value="Unassembled WGS sequence"/>
</dbReference>
<accession>A0A067DY70</accession>
<evidence type="ECO:0000313" key="1">
    <source>
        <dbReference type="EMBL" id="KDO47929.1"/>
    </source>
</evidence>
<feature type="non-terminal residue" evidence="1">
    <location>
        <position position="1"/>
    </location>
</feature>
<gene>
    <name evidence="1" type="ORF">CISIN_1g0408721mg</name>
</gene>
<name>A0A067DY70_CITSI</name>
<protein>
    <submittedName>
        <fullName evidence="1">Uncharacterized protein</fullName>
    </submittedName>
</protein>